<feature type="compositionally biased region" description="Acidic residues" evidence="1">
    <location>
        <begin position="433"/>
        <end position="454"/>
    </location>
</feature>
<dbReference type="InterPro" id="IPR015373">
    <property type="entry name" value="Interferon/interleukin_rcp_dom"/>
</dbReference>
<feature type="compositionally biased region" description="Polar residues" evidence="1">
    <location>
        <begin position="241"/>
        <end position="269"/>
    </location>
</feature>
<dbReference type="Gene3D" id="2.60.40.10">
    <property type="entry name" value="Immunoglobulins"/>
    <property type="match status" value="1"/>
</dbReference>
<evidence type="ECO:0000256" key="1">
    <source>
        <dbReference type="SAM" id="MobiDB-lite"/>
    </source>
</evidence>
<dbReference type="PANTHER" id="PTHR20859">
    <property type="entry name" value="INTERFERON/INTERLEUKIN RECEPTOR"/>
    <property type="match status" value="1"/>
</dbReference>
<dbReference type="InterPro" id="IPR036116">
    <property type="entry name" value="FN3_sf"/>
</dbReference>
<dbReference type="SUPFAM" id="SSF49265">
    <property type="entry name" value="Fibronectin type III"/>
    <property type="match status" value="1"/>
</dbReference>
<feature type="region of interest" description="Disordered" evidence="1">
    <location>
        <begin position="387"/>
        <end position="454"/>
    </location>
</feature>
<dbReference type="InterPro" id="IPR013783">
    <property type="entry name" value="Ig-like_fold"/>
</dbReference>
<feature type="compositionally biased region" description="Basic and acidic residues" evidence="1">
    <location>
        <begin position="349"/>
        <end position="370"/>
    </location>
</feature>
<dbReference type="InterPro" id="IPR050650">
    <property type="entry name" value="Type-II_Cytokine-TF_Rcpt"/>
</dbReference>
<accession>A0A8T2MWX5</accession>
<feature type="compositionally biased region" description="Acidic residues" evidence="1">
    <location>
        <begin position="214"/>
        <end position="226"/>
    </location>
</feature>
<name>A0A8T2MWX5_9TELE</name>
<keyword evidence="5" id="KW-1185">Reference proteome</keyword>
<feature type="region of interest" description="Disordered" evidence="1">
    <location>
        <begin position="201"/>
        <end position="371"/>
    </location>
</feature>
<feature type="transmembrane region" description="Helical" evidence="2">
    <location>
        <begin position="134"/>
        <end position="162"/>
    </location>
</feature>
<dbReference type="GO" id="GO:0005886">
    <property type="term" value="C:plasma membrane"/>
    <property type="evidence" value="ECO:0007669"/>
    <property type="project" value="TreeGrafter"/>
</dbReference>
<feature type="non-terminal residue" evidence="4">
    <location>
        <position position="454"/>
    </location>
</feature>
<dbReference type="AlphaFoldDB" id="A0A8T2MWX5"/>
<evidence type="ECO:0000256" key="2">
    <source>
        <dbReference type="SAM" id="Phobius"/>
    </source>
</evidence>
<feature type="compositionally biased region" description="Polar residues" evidence="1">
    <location>
        <begin position="387"/>
        <end position="431"/>
    </location>
</feature>
<feature type="compositionally biased region" description="Acidic residues" evidence="1">
    <location>
        <begin position="327"/>
        <end position="339"/>
    </location>
</feature>
<dbReference type="Proteomes" id="UP000824540">
    <property type="component" value="Unassembled WGS sequence"/>
</dbReference>
<comment type="caution">
    <text evidence="4">The sequence shown here is derived from an EMBL/GenBank/DDBJ whole genome shotgun (WGS) entry which is preliminary data.</text>
</comment>
<dbReference type="EMBL" id="JAFBMS010000833">
    <property type="protein sequence ID" value="KAG9329962.1"/>
    <property type="molecule type" value="Genomic_DNA"/>
</dbReference>
<reference evidence="4" key="1">
    <citation type="thesis" date="2021" institute="BYU ScholarsArchive" country="Provo, UT, USA">
        <title>Applications of and Algorithms for Genome Assembly and Genomic Analyses with an Emphasis on Marine Teleosts.</title>
        <authorList>
            <person name="Pickett B.D."/>
        </authorList>
    </citation>
    <scope>NUCLEOTIDE SEQUENCE</scope>
    <source>
        <strain evidence="4">HI-2016</strain>
    </source>
</reference>
<proteinExistence type="predicted"/>
<evidence type="ECO:0000313" key="5">
    <source>
        <dbReference type="Proteomes" id="UP000824540"/>
    </source>
</evidence>
<keyword evidence="2" id="KW-0472">Membrane</keyword>
<protein>
    <recommendedName>
        <fullName evidence="3">Interferon/interleukin receptor domain-containing protein</fullName>
    </recommendedName>
</protein>
<evidence type="ECO:0000259" key="3">
    <source>
        <dbReference type="Pfam" id="PF09294"/>
    </source>
</evidence>
<dbReference type="OrthoDB" id="10031784at2759"/>
<keyword evidence="2" id="KW-0812">Transmembrane</keyword>
<dbReference type="GO" id="GO:0004896">
    <property type="term" value="F:cytokine receptor activity"/>
    <property type="evidence" value="ECO:0007669"/>
    <property type="project" value="TreeGrafter"/>
</dbReference>
<dbReference type="PANTHER" id="PTHR20859:SF53">
    <property type="entry name" value="INTERLEUKIN-22 RECEPTOR SUBUNIT ALPHA-1"/>
    <property type="match status" value="1"/>
</dbReference>
<sequence length="454" mass="50449">MLNLTTNLTSVRMQYKLQVRALSRGQQSPWSLPHTFIPIRQTVLGPPEVSVSGCGDCLRLNISFPRGRAPQSILEIYKEFEFSIFWKRHGESQSQKETTMLSQREINHLHRGVKYCVQVQPKNTYNKNILPSNWTFPAVLASVSVSLILVGGALLALVYTGFLCKTKTSLPRTLTSLLRWYPLIVDDTVLDPVSLVSELGGNGAKAHQQRDGGASDEDEEEEEVEGEDKGYETRSMGAGLSSASERSSATPLTSHISTPEDSGNCSTCRSVAEEMGDPLSAERLGQRERETEGAWTSKGVEEEEDQQEEEPGSCGDINLLSVTLAAQEEEEEEEEEDSWVGDPSSVGNAEERRPLLSMETGKRDEEREGLFEIGGLQIDTACTLNQSEHGQTGSCYLTTQSEQRPTKQRLTASSYLQTHSHTTQTDTNHTLEISEEEEEEEREDDDDDSSGYMR</sequence>
<gene>
    <name evidence="4" type="ORF">JZ751_028501</name>
</gene>
<feature type="compositionally biased region" description="Acidic residues" evidence="1">
    <location>
        <begin position="301"/>
        <end position="311"/>
    </location>
</feature>
<dbReference type="Pfam" id="PF09294">
    <property type="entry name" value="Interfer-bind"/>
    <property type="match status" value="1"/>
</dbReference>
<keyword evidence="2" id="KW-1133">Transmembrane helix</keyword>
<organism evidence="4 5">
    <name type="scientific">Albula glossodonta</name>
    <name type="common">roundjaw bonefish</name>
    <dbReference type="NCBI Taxonomy" id="121402"/>
    <lineage>
        <taxon>Eukaryota</taxon>
        <taxon>Metazoa</taxon>
        <taxon>Chordata</taxon>
        <taxon>Craniata</taxon>
        <taxon>Vertebrata</taxon>
        <taxon>Euteleostomi</taxon>
        <taxon>Actinopterygii</taxon>
        <taxon>Neopterygii</taxon>
        <taxon>Teleostei</taxon>
        <taxon>Albuliformes</taxon>
        <taxon>Albulidae</taxon>
        <taxon>Albula</taxon>
    </lineage>
</organism>
<evidence type="ECO:0000313" key="4">
    <source>
        <dbReference type="EMBL" id="KAG9329962.1"/>
    </source>
</evidence>
<feature type="domain" description="Interferon/interleukin receptor" evidence="3">
    <location>
        <begin position="42"/>
        <end position="134"/>
    </location>
</feature>